<dbReference type="EMBL" id="KB097572">
    <property type="protein sequence ID" value="ESN94029.1"/>
    <property type="molecule type" value="Genomic_DNA"/>
</dbReference>
<proteinExistence type="inferred from homology"/>
<evidence type="ECO:0000259" key="7">
    <source>
        <dbReference type="Pfam" id="PF15711"/>
    </source>
</evidence>
<dbReference type="Proteomes" id="UP000015101">
    <property type="component" value="Unassembled WGS sequence"/>
</dbReference>
<comment type="subcellular location">
    <subcellularLocation>
        <location evidence="1">Secreted</location>
    </subcellularLocation>
</comment>
<dbReference type="Pfam" id="PF15711">
    <property type="entry name" value="ILEI"/>
    <property type="match status" value="2"/>
</dbReference>
<dbReference type="RefSeq" id="XP_009027776.1">
    <property type="nucleotide sequence ID" value="XM_009029528.1"/>
</dbReference>
<accession>T1FFJ9</accession>
<sequence length="520" mass="59211">MKNFCHKSNVFCLMLLAQLAPLIFLSASGRTYNKLMWKTTPLCSKSSNKSSTFLTSNIPLELISDRKLVERCGLRCETSKESCFAFQINVTKSASGDAYDLLCYHFSGLPDGMHKDSTENCSLYVSDYPAYINISSWAGSDASRYSTDPNPLNVKVMGHQCYYSTNRGVNIYTLSLKNSLLYDFRNFDFYYSSTNALAMKDYFMSVELGTVLVGQTCDEPSSNIGSVLSYLKSVNLDVSNLQYRGKWMFVWQQGAYEKALSFVDNSLSPLPKQFIVCNTGEWKHAVEERSREQCFFNGEETAELKWTAQPLFSNSSRKNLIYHKSGKTGGQLDRRGHVMKCAFRCQASNGACFAFQVDLMKTEVFCYHFSDLPDSIYYVNLSDDCFLYSAEKGINLFQVDIQSLQILNFRNFDVLNHGVIVTELLRQYLLSLEPGTVLIGRTCDEARTNLEKIFPYLLSVNLNATDLVFRGKWIFVWQQGAYDNTLSFIFNLNNPLSKQFVFANSDWLNVCKNHFEMPEG</sequence>
<evidence type="ECO:0000256" key="5">
    <source>
        <dbReference type="ARBA" id="ARBA00023157"/>
    </source>
</evidence>
<feature type="domain" description="ILEI/PANDER" evidence="7">
    <location>
        <begin position="393"/>
        <end position="481"/>
    </location>
</feature>
<organism evidence="9 10">
    <name type="scientific">Helobdella robusta</name>
    <name type="common">Californian leech</name>
    <dbReference type="NCBI Taxonomy" id="6412"/>
    <lineage>
        <taxon>Eukaryota</taxon>
        <taxon>Metazoa</taxon>
        <taxon>Spiralia</taxon>
        <taxon>Lophotrochozoa</taxon>
        <taxon>Annelida</taxon>
        <taxon>Clitellata</taxon>
        <taxon>Hirudinea</taxon>
        <taxon>Rhynchobdellida</taxon>
        <taxon>Glossiphoniidae</taxon>
        <taxon>Helobdella</taxon>
    </lineage>
</organism>
<dbReference type="InterPro" id="IPR039220">
    <property type="entry name" value="FAM3"/>
</dbReference>
<keyword evidence="5" id="KW-1015">Disulfide bond</keyword>
<evidence type="ECO:0000313" key="8">
    <source>
        <dbReference type="EMBL" id="ESN94029.1"/>
    </source>
</evidence>
<dbReference type="InParanoid" id="T1FFJ9"/>
<dbReference type="HOGENOM" id="CLU_550164_0_0_1"/>
<dbReference type="CTD" id="20207598"/>
<dbReference type="KEGG" id="hro:HELRODRAFT_180186"/>
<protein>
    <recommendedName>
        <fullName evidence="7">ILEI/PANDER domain-containing protein</fullName>
    </recommendedName>
</protein>
<dbReference type="GO" id="GO:0005615">
    <property type="term" value="C:extracellular space"/>
    <property type="evidence" value="ECO:0000318"/>
    <property type="project" value="GO_Central"/>
</dbReference>
<evidence type="ECO:0000256" key="3">
    <source>
        <dbReference type="ARBA" id="ARBA00022525"/>
    </source>
</evidence>
<evidence type="ECO:0000256" key="2">
    <source>
        <dbReference type="ARBA" id="ARBA00010905"/>
    </source>
</evidence>
<reference evidence="10" key="1">
    <citation type="submission" date="2012-12" db="EMBL/GenBank/DDBJ databases">
        <authorList>
            <person name="Hellsten U."/>
            <person name="Grimwood J."/>
            <person name="Chapman J.A."/>
            <person name="Shapiro H."/>
            <person name="Aerts A."/>
            <person name="Otillar R.P."/>
            <person name="Terry A.Y."/>
            <person name="Boore J.L."/>
            <person name="Simakov O."/>
            <person name="Marletaz F."/>
            <person name="Cho S.-J."/>
            <person name="Edsinger-Gonzales E."/>
            <person name="Havlak P."/>
            <person name="Kuo D.-H."/>
            <person name="Larsson T."/>
            <person name="Lv J."/>
            <person name="Arendt D."/>
            <person name="Savage R."/>
            <person name="Osoegawa K."/>
            <person name="de Jong P."/>
            <person name="Lindberg D.R."/>
            <person name="Seaver E.C."/>
            <person name="Weisblat D.A."/>
            <person name="Putnam N.H."/>
            <person name="Grigoriev I.V."/>
            <person name="Rokhsar D.S."/>
        </authorList>
    </citation>
    <scope>NUCLEOTIDE SEQUENCE</scope>
</reference>
<dbReference type="EnsemblMetazoa" id="HelroT180186">
    <property type="protein sequence ID" value="HelroP180186"/>
    <property type="gene ID" value="HelroG180186"/>
</dbReference>
<reference evidence="8 10" key="2">
    <citation type="journal article" date="2013" name="Nature">
        <title>Insights into bilaterian evolution from three spiralian genomes.</title>
        <authorList>
            <person name="Simakov O."/>
            <person name="Marletaz F."/>
            <person name="Cho S.J."/>
            <person name="Edsinger-Gonzales E."/>
            <person name="Havlak P."/>
            <person name="Hellsten U."/>
            <person name="Kuo D.H."/>
            <person name="Larsson T."/>
            <person name="Lv J."/>
            <person name="Arendt D."/>
            <person name="Savage R."/>
            <person name="Osoegawa K."/>
            <person name="de Jong P."/>
            <person name="Grimwood J."/>
            <person name="Chapman J.A."/>
            <person name="Shapiro H."/>
            <person name="Aerts A."/>
            <person name="Otillar R.P."/>
            <person name="Terry A.Y."/>
            <person name="Boore J.L."/>
            <person name="Grigoriev I.V."/>
            <person name="Lindberg D.R."/>
            <person name="Seaver E.C."/>
            <person name="Weisblat D.A."/>
            <person name="Putnam N.H."/>
            <person name="Rokhsar D.S."/>
        </authorList>
    </citation>
    <scope>NUCLEOTIDE SEQUENCE</scope>
</reference>
<feature type="signal peptide" evidence="6">
    <location>
        <begin position="1"/>
        <end position="29"/>
    </location>
</feature>
<feature type="domain" description="ILEI/PANDER" evidence="7">
    <location>
        <begin position="167"/>
        <end position="255"/>
    </location>
</feature>
<keyword evidence="4 6" id="KW-0732">Signal</keyword>
<dbReference type="EMBL" id="AMQM01007125">
    <property type="status" value="NOT_ANNOTATED_CDS"/>
    <property type="molecule type" value="Genomic_DNA"/>
</dbReference>
<dbReference type="AlphaFoldDB" id="T1FFJ9"/>
<evidence type="ECO:0000313" key="9">
    <source>
        <dbReference type="EnsemblMetazoa" id="HelroP180186"/>
    </source>
</evidence>
<reference evidence="9" key="3">
    <citation type="submission" date="2015-06" db="UniProtKB">
        <authorList>
            <consortium name="EnsemblMetazoa"/>
        </authorList>
    </citation>
    <scope>IDENTIFICATION</scope>
</reference>
<gene>
    <name evidence="9" type="primary">20207598</name>
    <name evidence="8" type="ORF">HELRODRAFT_180186</name>
</gene>
<evidence type="ECO:0000256" key="1">
    <source>
        <dbReference type="ARBA" id="ARBA00004613"/>
    </source>
</evidence>
<feature type="chain" id="PRO_5010980625" description="ILEI/PANDER domain-containing protein" evidence="6">
    <location>
        <begin position="30"/>
        <end position="520"/>
    </location>
</feature>
<dbReference type="PANTHER" id="PTHR14592">
    <property type="entry name" value="UNCHARACTERIZED FAM3"/>
    <property type="match status" value="1"/>
</dbReference>
<comment type="similarity">
    <text evidence="2">Belongs to the FAM3 family.</text>
</comment>
<name>T1FFJ9_HELRO</name>
<dbReference type="GeneID" id="20207598"/>
<dbReference type="OrthoDB" id="440755at2759"/>
<keyword evidence="3" id="KW-0964">Secreted</keyword>
<evidence type="ECO:0000256" key="6">
    <source>
        <dbReference type="SAM" id="SignalP"/>
    </source>
</evidence>
<keyword evidence="10" id="KW-1185">Reference proteome</keyword>
<evidence type="ECO:0000313" key="10">
    <source>
        <dbReference type="Proteomes" id="UP000015101"/>
    </source>
</evidence>
<dbReference type="InterPro" id="IPR039477">
    <property type="entry name" value="ILEI/PANDER_dom"/>
</dbReference>
<evidence type="ECO:0000256" key="4">
    <source>
        <dbReference type="ARBA" id="ARBA00022729"/>
    </source>
</evidence>